<gene>
    <name evidence="13" type="ORF">L798_14653</name>
</gene>
<dbReference type="Gene3D" id="1.20.120.1770">
    <property type="match status" value="1"/>
</dbReference>
<keyword evidence="4" id="KW-0349">Heme</keyword>
<evidence type="ECO:0000256" key="1">
    <source>
        <dbReference type="ARBA" id="ARBA00001970"/>
    </source>
</evidence>
<dbReference type="PROSITE" id="PS50939">
    <property type="entry name" value="CYTOCHROME_B561"/>
    <property type="match status" value="1"/>
</dbReference>
<accession>A0A067QP04</accession>
<dbReference type="OMA" id="GAGDCEY"/>
<dbReference type="PANTHER" id="PTHR10106:SF0">
    <property type="entry name" value="LD36721P"/>
    <property type="match status" value="1"/>
</dbReference>
<evidence type="ECO:0000256" key="6">
    <source>
        <dbReference type="ARBA" id="ARBA00022723"/>
    </source>
</evidence>
<dbReference type="AlphaFoldDB" id="A0A067QP04"/>
<keyword evidence="7" id="KW-0249">Electron transport</keyword>
<evidence type="ECO:0000313" key="14">
    <source>
        <dbReference type="Proteomes" id="UP000027135"/>
    </source>
</evidence>
<comment type="cofactor">
    <cofactor evidence="1">
        <name>heme b</name>
        <dbReference type="ChEBI" id="CHEBI:60344"/>
    </cofactor>
</comment>
<keyword evidence="6" id="KW-0479">Metal-binding</keyword>
<dbReference type="CDD" id="cd08764">
    <property type="entry name" value="Cyt_b561_CG1275_like"/>
    <property type="match status" value="1"/>
</dbReference>
<keyword evidence="14" id="KW-1185">Reference proteome</keyword>
<reference evidence="13 14" key="1">
    <citation type="journal article" date="2014" name="Nat. Commun.">
        <title>Molecular traces of alternative social organization in a termite genome.</title>
        <authorList>
            <person name="Terrapon N."/>
            <person name="Li C."/>
            <person name="Robertson H.M."/>
            <person name="Ji L."/>
            <person name="Meng X."/>
            <person name="Booth W."/>
            <person name="Chen Z."/>
            <person name="Childers C.P."/>
            <person name="Glastad K.M."/>
            <person name="Gokhale K."/>
            <person name="Gowin J."/>
            <person name="Gronenberg W."/>
            <person name="Hermansen R.A."/>
            <person name="Hu H."/>
            <person name="Hunt B.G."/>
            <person name="Huylmans A.K."/>
            <person name="Khalil S.M."/>
            <person name="Mitchell R.D."/>
            <person name="Munoz-Torres M.C."/>
            <person name="Mustard J.A."/>
            <person name="Pan H."/>
            <person name="Reese J.T."/>
            <person name="Scharf M.E."/>
            <person name="Sun F."/>
            <person name="Vogel H."/>
            <person name="Xiao J."/>
            <person name="Yang W."/>
            <person name="Yang Z."/>
            <person name="Yang Z."/>
            <person name="Zhou J."/>
            <person name="Zhu J."/>
            <person name="Brent C.S."/>
            <person name="Elsik C.G."/>
            <person name="Goodisman M.A."/>
            <person name="Liberles D.A."/>
            <person name="Roe R.M."/>
            <person name="Vargo E.L."/>
            <person name="Vilcinskas A."/>
            <person name="Wang J."/>
            <person name="Bornberg-Bauer E."/>
            <person name="Korb J."/>
            <person name="Zhang G."/>
            <person name="Liebig J."/>
        </authorList>
    </citation>
    <scope>NUCLEOTIDE SEQUENCE [LARGE SCALE GENOMIC DNA]</scope>
    <source>
        <tissue evidence="13">Whole organism</tissue>
    </source>
</reference>
<sequence>MEIPPQHLEGFTTVFGMAQAVGALTVILVAVWAGHYRGGFTWRSNPDHEFNWHPVLMTFGMIYLYANSIMIYRAFRNNQKRRLKLAHMLIHFTTFILVIIGLVAVFDSHNLKNPPMPNLYTLHSWIGLSAVILFACQWVSGFITFFFPGLQSPLRAAYMPVHVFFGLAGFIAAVIAALLGLTEKALWVLQDEYSKLHSEGILINCIGVLLVAFAGLVMYLVTEPRFKRQPLPEDEMLLTSGLE</sequence>
<evidence type="ECO:0000256" key="3">
    <source>
        <dbReference type="ARBA" id="ARBA00022448"/>
    </source>
</evidence>
<feature type="transmembrane region" description="Helical" evidence="11">
    <location>
        <begin position="87"/>
        <end position="106"/>
    </location>
</feature>
<dbReference type="FunCoup" id="A0A067QP04">
    <property type="interactions" value="31"/>
</dbReference>
<evidence type="ECO:0000256" key="8">
    <source>
        <dbReference type="ARBA" id="ARBA00022989"/>
    </source>
</evidence>
<feature type="transmembrane region" description="Helical" evidence="11">
    <location>
        <begin position="55"/>
        <end position="75"/>
    </location>
</feature>
<proteinExistence type="predicted"/>
<feature type="domain" description="Cytochrome b561" evidence="12">
    <location>
        <begin position="17"/>
        <end position="222"/>
    </location>
</feature>
<dbReference type="FunFam" id="1.20.120.1770:FF:000001">
    <property type="entry name" value="Cytochrome b reductase 1"/>
    <property type="match status" value="1"/>
</dbReference>
<dbReference type="InterPro" id="IPR006593">
    <property type="entry name" value="Cyt_b561/ferric_Rdtase_TM"/>
</dbReference>
<dbReference type="Proteomes" id="UP000027135">
    <property type="component" value="Unassembled WGS sequence"/>
</dbReference>
<dbReference type="SMART" id="SM00665">
    <property type="entry name" value="B561"/>
    <property type="match status" value="1"/>
</dbReference>
<keyword evidence="8 11" id="KW-1133">Transmembrane helix</keyword>
<comment type="subcellular location">
    <subcellularLocation>
        <location evidence="2">Membrane</location>
        <topology evidence="2">Multi-pass membrane protein</topology>
    </subcellularLocation>
</comment>
<keyword evidence="3" id="KW-0813">Transport</keyword>
<evidence type="ECO:0000259" key="12">
    <source>
        <dbReference type="PROSITE" id="PS50939"/>
    </source>
</evidence>
<dbReference type="InterPro" id="IPR043205">
    <property type="entry name" value="CYB561/CYBRD1-like"/>
</dbReference>
<keyword evidence="9" id="KW-0408">Iron</keyword>
<feature type="transmembrane region" description="Helical" evidence="11">
    <location>
        <begin position="159"/>
        <end position="181"/>
    </location>
</feature>
<keyword evidence="5 11" id="KW-0812">Transmembrane</keyword>
<keyword evidence="10 11" id="KW-0472">Membrane</keyword>
<evidence type="ECO:0000313" key="13">
    <source>
        <dbReference type="EMBL" id="KDR11068.1"/>
    </source>
</evidence>
<dbReference type="EMBL" id="KK853123">
    <property type="protein sequence ID" value="KDR11068.1"/>
    <property type="molecule type" value="Genomic_DNA"/>
</dbReference>
<dbReference type="STRING" id="136037.A0A067QP04"/>
<dbReference type="InParanoid" id="A0A067QP04"/>
<evidence type="ECO:0000256" key="5">
    <source>
        <dbReference type="ARBA" id="ARBA00022692"/>
    </source>
</evidence>
<evidence type="ECO:0000256" key="4">
    <source>
        <dbReference type="ARBA" id="ARBA00022617"/>
    </source>
</evidence>
<feature type="transmembrane region" description="Helical" evidence="11">
    <location>
        <begin position="12"/>
        <end position="35"/>
    </location>
</feature>
<organism evidence="13 14">
    <name type="scientific">Zootermopsis nevadensis</name>
    <name type="common">Dampwood termite</name>
    <dbReference type="NCBI Taxonomy" id="136037"/>
    <lineage>
        <taxon>Eukaryota</taxon>
        <taxon>Metazoa</taxon>
        <taxon>Ecdysozoa</taxon>
        <taxon>Arthropoda</taxon>
        <taxon>Hexapoda</taxon>
        <taxon>Insecta</taxon>
        <taxon>Pterygota</taxon>
        <taxon>Neoptera</taxon>
        <taxon>Polyneoptera</taxon>
        <taxon>Dictyoptera</taxon>
        <taxon>Blattodea</taxon>
        <taxon>Blattoidea</taxon>
        <taxon>Termitoidae</taxon>
        <taxon>Termopsidae</taxon>
        <taxon>Zootermopsis</taxon>
    </lineage>
</organism>
<dbReference type="GO" id="GO:0016491">
    <property type="term" value="F:oxidoreductase activity"/>
    <property type="evidence" value="ECO:0007669"/>
    <property type="project" value="InterPro"/>
</dbReference>
<feature type="transmembrane region" description="Helical" evidence="11">
    <location>
        <begin position="201"/>
        <end position="221"/>
    </location>
</feature>
<name>A0A067QP04_ZOONE</name>
<evidence type="ECO:0000256" key="10">
    <source>
        <dbReference type="ARBA" id="ARBA00023136"/>
    </source>
</evidence>
<feature type="transmembrane region" description="Helical" evidence="11">
    <location>
        <begin position="126"/>
        <end position="147"/>
    </location>
</feature>
<dbReference type="PANTHER" id="PTHR10106">
    <property type="entry name" value="CYTOCHROME B561-RELATED"/>
    <property type="match status" value="1"/>
</dbReference>
<dbReference type="eggNOG" id="KOG1619">
    <property type="taxonomic scope" value="Eukaryota"/>
</dbReference>
<evidence type="ECO:0000256" key="11">
    <source>
        <dbReference type="SAM" id="Phobius"/>
    </source>
</evidence>
<protein>
    <submittedName>
        <fullName evidence="13">Putative cytochrome b561</fullName>
    </submittedName>
</protein>
<dbReference type="GO" id="GO:0046872">
    <property type="term" value="F:metal ion binding"/>
    <property type="evidence" value="ECO:0007669"/>
    <property type="project" value="UniProtKB-KW"/>
</dbReference>
<dbReference type="GO" id="GO:0016020">
    <property type="term" value="C:membrane"/>
    <property type="evidence" value="ECO:0007669"/>
    <property type="project" value="UniProtKB-SubCell"/>
</dbReference>
<evidence type="ECO:0000256" key="9">
    <source>
        <dbReference type="ARBA" id="ARBA00023004"/>
    </source>
</evidence>
<evidence type="ECO:0000256" key="7">
    <source>
        <dbReference type="ARBA" id="ARBA00022982"/>
    </source>
</evidence>
<evidence type="ECO:0000256" key="2">
    <source>
        <dbReference type="ARBA" id="ARBA00004141"/>
    </source>
</evidence>
<dbReference type="Pfam" id="PF03188">
    <property type="entry name" value="Cytochrom_B561"/>
    <property type="match status" value="1"/>
</dbReference>